<evidence type="ECO:0000259" key="6">
    <source>
        <dbReference type="Pfam" id="PF03171"/>
    </source>
</evidence>
<dbReference type="InterPro" id="IPR050231">
    <property type="entry name" value="Iron_ascorbate_oxido_reductase"/>
</dbReference>
<comment type="similarity">
    <text evidence="1">Belongs to the iron/ascorbate-dependent oxidoreductase family.</text>
</comment>
<keyword evidence="4" id="KW-0408">Iron</keyword>
<evidence type="ECO:0000256" key="4">
    <source>
        <dbReference type="ARBA" id="ARBA00023004"/>
    </source>
</evidence>
<dbReference type="GO" id="GO:0046872">
    <property type="term" value="F:metal ion binding"/>
    <property type="evidence" value="ECO:0007669"/>
    <property type="project" value="UniProtKB-KW"/>
</dbReference>
<evidence type="ECO:0000256" key="5">
    <source>
        <dbReference type="ARBA" id="ARBA00057022"/>
    </source>
</evidence>
<keyword evidence="9" id="KW-1185">Reference proteome</keyword>
<evidence type="ECO:0000313" key="8">
    <source>
        <dbReference type="EMBL" id="KAA8541851.1"/>
    </source>
</evidence>
<evidence type="ECO:0000256" key="3">
    <source>
        <dbReference type="ARBA" id="ARBA00023002"/>
    </source>
</evidence>
<evidence type="ECO:0008006" key="10">
    <source>
        <dbReference type="Google" id="ProtNLM"/>
    </source>
</evidence>
<dbReference type="PANTHER" id="PTHR47990">
    <property type="entry name" value="2-OXOGLUTARATE (2OG) AND FE(II)-DEPENDENT OXYGENASE SUPERFAMILY PROTEIN-RELATED"/>
    <property type="match status" value="1"/>
</dbReference>
<dbReference type="InterPro" id="IPR026992">
    <property type="entry name" value="DIOX_N"/>
</dbReference>
<keyword evidence="3" id="KW-0560">Oxidoreductase</keyword>
<evidence type="ECO:0000256" key="2">
    <source>
        <dbReference type="ARBA" id="ARBA00022723"/>
    </source>
</evidence>
<dbReference type="OrthoDB" id="288590at2759"/>
<name>A0A5J5BL21_9ASTE</name>
<proteinExistence type="inferred from homology"/>
<accession>A0A5J5BL21</accession>
<dbReference type="GO" id="GO:0016491">
    <property type="term" value="F:oxidoreductase activity"/>
    <property type="evidence" value="ECO:0007669"/>
    <property type="project" value="UniProtKB-KW"/>
</dbReference>
<evidence type="ECO:0000313" key="9">
    <source>
        <dbReference type="Proteomes" id="UP000325577"/>
    </source>
</evidence>
<keyword evidence="2" id="KW-0479">Metal-binding</keyword>
<protein>
    <recommendedName>
        <fullName evidence="10">Fe2OG dioxygenase domain-containing protein</fullName>
    </recommendedName>
</protein>
<dbReference type="Pfam" id="PF14226">
    <property type="entry name" value="DIOX_N"/>
    <property type="match status" value="1"/>
</dbReference>
<dbReference type="EMBL" id="CM018035">
    <property type="protein sequence ID" value="KAA8541851.1"/>
    <property type="molecule type" value="Genomic_DNA"/>
</dbReference>
<organism evidence="8 9">
    <name type="scientific">Nyssa sinensis</name>
    <dbReference type="NCBI Taxonomy" id="561372"/>
    <lineage>
        <taxon>Eukaryota</taxon>
        <taxon>Viridiplantae</taxon>
        <taxon>Streptophyta</taxon>
        <taxon>Embryophyta</taxon>
        <taxon>Tracheophyta</taxon>
        <taxon>Spermatophyta</taxon>
        <taxon>Magnoliopsida</taxon>
        <taxon>eudicotyledons</taxon>
        <taxon>Gunneridae</taxon>
        <taxon>Pentapetalae</taxon>
        <taxon>asterids</taxon>
        <taxon>Cornales</taxon>
        <taxon>Nyssaceae</taxon>
        <taxon>Nyssa</taxon>
    </lineage>
</organism>
<dbReference type="InterPro" id="IPR044861">
    <property type="entry name" value="IPNS-like_FE2OG_OXY"/>
</dbReference>
<reference evidence="8 9" key="1">
    <citation type="submission" date="2019-09" db="EMBL/GenBank/DDBJ databases">
        <title>A chromosome-level genome assembly of the Chinese tupelo Nyssa sinensis.</title>
        <authorList>
            <person name="Yang X."/>
            <person name="Kang M."/>
            <person name="Yang Y."/>
            <person name="Xiong H."/>
            <person name="Wang M."/>
            <person name="Zhang Z."/>
            <person name="Wang Z."/>
            <person name="Wu H."/>
            <person name="Ma T."/>
            <person name="Liu J."/>
            <person name="Xi Z."/>
        </authorList>
    </citation>
    <scope>NUCLEOTIDE SEQUENCE [LARGE SCALE GENOMIC DNA]</scope>
    <source>
        <strain evidence="8">J267</strain>
        <tissue evidence="8">Leaf</tissue>
    </source>
</reference>
<feature type="domain" description="Isopenicillin N synthase-like Fe(2+) 2OG dioxygenase" evidence="6">
    <location>
        <begin position="176"/>
        <end position="260"/>
    </location>
</feature>
<dbReference type="Gene3D" id="2.60.120.330">
    <property type="entry name" value="B-lactam Antibiotic, Isopenicillin N Synthase, Chain"/>
    <property type="match status" value="1"/>
</dbReference>
<dbReference type="Proteomes" id="UP000325577">
    <property type="component" value="Linkage Group LG12"/>
</dbReference>
<comment type="function">
    <text evidence="5">Probable 2-oxoglutarate-dependent dioxygenase that may be involved in glucosinolates biosynthesis. May play a role in the production of aliphatic glucosinolates.</text>
</comment>
<evidence type="ECO:0000256" key="1">
    <source>
        <dbReference type="ARBA" id="ARBA00008056"/>
    </source>
</evidence>
<gene>
    <name evidence="8" type="ORF">F0562_023003</name>
</gene>
<feature type="domain" description="Non-haem dioxygenase N-terminal" evidence="7">
    <location>
        <begin position="9"/>
        <end position="87"/>
    </location>
</feature>
<dbReference type="AlphaFoldDB" id="A0A5J5BL21"/>
<dbReference type="InterPro" id="IPR027443">
    <property type="entry name" value="IPNS-like_sf"/>
</dbReference>
<dbReference type="SUPFAM" id="SSF51197">
    <property type="entry name" value="Clavaminate synthase-like"/>
    <property type="match status" value="1"/>
</dbReference>
<evidence type="ECO:0000259" key="7">
    <source>
        <dbReference type="Pfam" id="PF14226"/>
    </source>
</evidence>
<dbReference type="FunFam" id="2.60.120.330:FF:000022">
    <property type="entry name" value="Probable 2-oxoglutarate-dependent dioxygenase AOP1.2"/>
    <property type="match status" value="1"/>
</dbReference>
<sequence>MGSQTQPKLPVIDFSKENLKAGTCSWLSTCHDVRHALEEYGLFTAVFDKVPLELHNRIFHLAKELFDLPLETKVQNTSDVLGFGYGGGFTTMPLFEYSGIENAPTLEGTRSFTKLMWPAGNDTFCETALLYSKLISELGQMVVRMVFESYGVEKYYDSLIESVMYHVRFMKYQRPQVKETVTGLHPHTDKNFWTILDQNQVKGLEIETKDGKWIGFEPSPSSFVVIAGEPFMAWSNGRVHAPYHRVMMSGNDTKYTIGMFAFVSETVQTPEELVDDEHPLQFKPFDQFAYLQYCGEEGKNFKNPIKTYCGI</sequence>
<dbReference type="Pfam" id="PF03171">
    <property type="entry name" value="2OG-FeII_Oxy"/>
    <property type="match status" value="1"/>
</dbReference>